<feature type="transmembrane region" description="Helical" evidence="7">
    <location>
        <begin position="221"/>
        <end position="246"/>
    </location>
</feature>
<name>A0A1G7RSZ9_9BURK</name>
<sequence length="330" mass="35045">MDNATHTMLAITWFGLIGLMLVFYVVTDGFDLGIGILSLLRKRREDHDVMVQTIGHVWDANETWLVVLGGALFGAFPDAYALLLQDLYLPVMLLIAGLIMRGAAIEFRHSVSHGVLWDKVFGIGSLVAAIAQGVILGKVITGLAPGELSGVFVAVSAVGVVAGYSLLGSTYLVKRTAGTLEQWSRRLALLSAFVTVAAAVVLTAATWFISAVGHERWTQPGVFHLLIALGVAAGLAFAYIMGALYLGSSSGPFRASVALFFLSFAGLAVSLFPDFVPGKLGIVESASDTSTLAFMLIGIGVIFPVMIGYNLYQYYIFRGKVMGSGVRGGE</sequence>
<evidence type="ECO:0000256" key="6">
    <source>
        <dbReference type="ARBA" id="ARBA00023136"/>
    </source>
</evidence>
<evidence type="ECO:0000313" key="8">
    <source>
        <dbReference type="EMBL" id="SDG13987.1"/>
    </source>
</evidence>
<evidence type="ECO:0000256" key="1">
    <source>
        <dbReference type="ARBA" id="ARBA00004651"/>
    </source>
</evidence>
<feature type="transmembrane region" description="Helical" evidence="7">
    <location>
        <begin position="292"/>
        <end position="312"/>
    </location>
</feature>
<feature type="transmembrane region" description="Helical" evidence="7">
    <location>
        <begin position="187"/>
        <end position="209"/>
    </location>
</feature>
<dbReference type="EMBL" id="FNCJ01000002">
    <property type="protein sequence ID" value="SDG13987.1"/>
    <property type="molecule type" value="Genomic_DNA"/>
</dbReference>
<keyword evidence="3" id="KW-1003">Cell membrane</keyword>
<evidence type="ECO:0000256" key="4">
    <source>
        <dbReference type="ARBA" id="ARBA00022692"/>
    </source>
</evidence>
<evidence type="ECO:0000256" key="7">
    <source>
        <dbReference type="SAM" id="Phobius"/>
    </source>
</evidence>
<dbReference type="GO" id="GO:0009055">
    <property type="term" value="F:electron transfer activity"/>
    <property type="evidence" value="ECO:0007669"/>
    <property type="project" value="TreeGrafter"/>
</dbReference>
<dbReference type="PANTHER" id="PTHR43141:SF4">
    <property type="entry name" value="CYTOCHROME BD2 SUBUNIT II"/>
    <property type="match status" value="1"/>
</dbReference>
<dbReference type="RefSeq" id="WP_090682291.1">
    <property type="nucleotide sequence ID" value="NZ_CADERL010000002.1"/>
</dbReference>
<feature type="transmembrane region" description="Helical" evidence="7">
    <location>
        <begin position="116"/>
        <end position="136"/>
    </location>
</feature>
<feature type="transmembrane region" description="Helical" evidence="7">
    <location>
        <begin position="87"/>
        <end position="104"/>
    </location>
</feature>
<dbReference type="AlphaFoldDB" id="A0A1G7RSZ9"/>
<reference evidence="8 9" key="1">
    <citation type="submission" date="2016-10" db="EMBL/GenBank/DDBJ databases">
        <authorList>
            <person name="de Groot N.N."/>
        </authorList>
    </citation>
    <scope>NUCLEOTIDE SEQUENCE [LARGE SCALE GENOMIC DNA]</scope>
    <source>
        <strain evidence="8 9">LMG 2247</strain>
    </source>
</reference>
<keyword evidence="5 7" id="KW-1133">Transmembrane helix</keyword>
<feature type="transmembrane region" description="Helical" evidence="7">
    <location>
        <begin position="12"/>
        <end position="40"/>
    </location>
</feature>
<keyword evidence="4 7" id="KW-0812">Transmembrane</keyword>
<dbReference type="Pfam" id="PF02322">
    <property type="entry name" value="Cyt_bd_oxida_II"/>
    <property type="match status" value="1"/>
</dbReference>
<dbReference type="GO" id="GO:0019646">
    <property type="term" value="P:aerobic electron transport chain"/>
    <property type="evidence" value="ECO:0007669"/>
    <property type="project" value="TreeGrafter"/>
</dbReference>
<accession>A0A1G7RSZ9</accession>
<keyword evidence="6 7" id="KW-0472">Membrane</keyword>
<dbReference type="GO" id="GO:0005886">
    <property type="term" value="C:plasma membrane"/>
    <property type="evidence" value="ECO:0007669"/>
    <property type="project" value="UniProtKB-SubCell"/>
</dbReference>
<evidence type="ECO:0000256" key="5">
    <source>
        <dbReference type="ARBA" id="ARBA00022989"/>
    </source>
</evidence>
<dbReference type="GO" id="GO:0070069">
    <property type="term" value="C:cytochrome complex"/>
    <property type="evidence" value="ECO:0007669"/>
    <property type="project" value="TreeGrafter"/>
</dbReference>
<feature type="transmembrane region" description="Helical" evidence="7">
    <location>
        <begin position="253"/>
        <end position="272"/>
    </location>
</feature>
<comment type="subcellular location">
    <subcellularLocation>
        <location evidence="1">Cell membrane</location>
        <topology evidence="1">Multi-pass membrane protein</topology>
    </subcellularLocation>
</comment>
<evidence type="ECO:0000313" key="9">
    <source>
        <dbReference type="Proteomes" id="UP000199706"/>
    </source>
</evidence>
<evidence type="ECO:0000256" key="2">
    <source>
        <dbReference type="ARBA" id="ARBA00007543"/>
    </source>
</evidence>
<comment type="similarity">
    <text evidence="2">Belongs to the cytochrome ubiquinol oxidase subunit 2 family.</text>
</comment>
<dbReference type="Proteomes" id="UP000199706">
    <property type="component" value="Unassembled WGS sequence"/>
</dbReference>
<proteinExistence type="inferred from homology"/>
<feature type="transmembrane region" description="Helical" evidence="7">
    <location>
        <begin position="148"/>
        <end position="167"/>
    </location>
</feature>
<dbReference type="GO" id="GO:0016682">
    <property type="term" value="F:oxidoreductase activity, acting on diphenols and related substances as donors, oxygen as acceptor"/>
    <property type="evidence" value="ECO:0007669"/>
    <property type="project" value="TreeGrafter"/>
</dbReference>
<protein>
    <submittedName>
        <fullName evidence="8">Cytochrome d ubiquinol oxidase subunit II</fullName>
    </submittedName>
</protein>
<dbReference type="PANTHER" id="PTHR43141">
    <property type="entry name" value="CYTOCHROME BD2 SUBUNIT II"/>
    <property type="match status" value="1"/>
</dbReference>
<evidence type="ECO:0000256" key="3">
    <source>
        <dbReference type="ARBA" id="ARBA00022475"/>
    </source>
</evidence>
<dbReference type="OrthoDB" id="9776710at2"/>
<gene>
    <name evidence="8" type="ORF">SAMN05216466_102251</name>
</gene>
<organism evidence="8 9">
    <name type="scientific">Paraburkholderia phenazinium</name>
    <dbReference type="NCBI Taxonomy" id="60549"/>
    <lineage>
        <taxon>Bacteria</taxon>
        <taxon>Pseudomonadati</taxon>
        <taxon>Pseudomonadota</taxon>
        <taxon>Betaproteobacteria</taxon>
        <taxon>Burkholderiales</taxon>
        <taxon>Burkholderiaceae</taxon>
        <taxon>Paraburkholderia</taxon>
    </lineage>
</organism>
<dbReference type="InterPro" id="IPR003317">
    <property type="entry name" value="Cyt-d_oxidase_su2"/>
</dbReference>